<dbReference type="GO" id="GO:0005886">
    <property type="term" value="C:plasma membrane"/>
    <property type="evidence" value="ECO:0007669"/>
    <property type="project" value="UniProtKB-SubCell"/>
</dbReference>
<accession>A0A6H2GU52</accession>
<dbReference type="AlphaFoldDB" id="A0A6H2GU52"/>
<dbReference type="PANTHER" id="PTHR30269:SF0">
    <property type="entry name" value="MEMBRANE TRANSPORTER PROTEIN YFCA-RELATED"/>
    <property type="match status" value="1"/>
</dbReference>
<evidence type="ECO:0000313" key="10">
    <source>
        <dbReference type="Proteomes" id="UP000502136"/>
    </source>
</evidence>
<sequence>MSWELFVWIAAGGFLAAFVDSVVGGGGLVSVPVLLTAGLPPHLALGTNKLAGTMGSLTSMLAFLRSGKIEGRVVWRLFPLTVIGAAGGTLLLQLLPSDWLRPLVVVLLALITIYTVFKRSWGVDGQARRAFTRRSAVLIACAAFALGGYDGFFGPGTGSFLIFVFLMAGYDFVRAAGNAKVLNFGSNVASLATFAVLQSIDWTIGLTMGAFMVLGSLVGSRLAIRRGAKYVRPLFIAVSVLLLLRQAWELLRG</sequence>
<keyword evidence="4 8" id="KW-1003">Cell membrane</keyword>
<keyword evidence="7 8" id="KW-0472">Membrane</keyword>
<evidence type="ECO:0000256" key="5">
    <source>
        <dbReference type="ARBA" id="ARBA00022692"/>
    </source>
</evidence>
<dbReference type="InterPro" id="IPR002781">
    <property type="entry name" value="TM_pro_TauE-like"/>
</dbReference>
<evidence type="ECO:0000313" key="9">
    <source>
        <dbReference type="EMBL" id="QJC50927.1"/>
    </source>
</evidence>
<feature type="transmembrane region" description="Helical" evidence="8">
    <location>
        <begin position="137"/>
        <end position="168"/>
    </location>
</feature>
<dbReference type="Proteomes" id="UP000502136">
    <property type="component" value="Chromosome"/>
</dbReference>
<keyword evidence="10" id="KW-1185">Reference proteome</keyword>
<keyword evidence="6 8" id="KW-1133">Transmembrane helix</keyword>
<proteinExistence type="inferred from homology"/>
<evidence type="ECO:0000256" key="4">
    <source>
        <dbReference type="ARBA" id="ARBA00022475"/>
    </source>
</evidence>
<evidence type="ECO:0000256" key="3">
    <source>
        <dbReference type="ARBA" id="ARBA00022448"/>
    </source>
</evidence>
<keyword evidence="3" id="KW-0813">Transport</keyword>
<evidence type="ECO:0000256" key="8">
    <source>
        <dbReference type="RuleBase" id="RU363041"/>
    </source>
</evidence>
<feature type="transmembrane region" description="Helical" evidence="8">
    <location>
        <begin position="188"/>
        <end position="218"/>
    </location>
</feature>
<dbReference type="EMBL" id="CP051428">
    <property type="protein sequence ID" value="QJC50927.1"/>
    <property type="molecule type" value="Genomic_DNA"/>
</dbReference>
<comment type="similarity">
    <text evidence="2 8">Belongs to the 4-toluene sulfonate uptake permease (TSUP) (TC 2.A.102) family.</text>
</comment>
<dbReference type="PANTHER" id="PTHR30269">
    <property type="entry name" value="TRANSMEMBRANE PROTEIN YFCA"/>
    <property type="match status" value="1"/>
</dbReference>
<evidence type="ECO:0000256" key="7">
    <source>
        <dbReference type="ARBA" id="ARBA00023136"/>
    </source>
</evidence>
<dbReference type="InterPro" id="IPR052017">
    <property type="entry name" value="TSUP"/>
</dbReference>
<feature type="transmembrane region" description="Helical" evidence="8">
    <location>
        <begin position="45"/>
        <end position="64"/>
    </location>
</feature>
<feature type="transmembrane region" description="Helical" evidence="8">
    <location>
        <begin position="73"/>
        <end position="93"/>
    </location>
</feature>
<keyword evidence="5 8" id="KW-0812">Transmembrane</keyword>
<comment type="subcellular location">
    <subcellularLocation>
        <location evidence="1 8">Cell membrane</location>
        <topology evidence="1 8">Multi-pass membrane protein</topology>
    </subcellularLocation>
</comment>
<reference evidence="9 10" key="1">
    <citation type="submission" date="2020-04" db="EMBL/GenBank/DDBJ databases">
        <title>Novel Paenibacillus strain UniB2 isolated from commercial digestive syrup.</title>
        <authorList>
            <person name="Thorat V."/>
            <person name="Kirdat K."/>
            <person name="Tiwarekar B."/>
            <person name="Yadav A."/>
        </authorList>
    </citation>
    <scope>NUCLEOTIDE SEQUENCE [LARGE SCALE GENOMIC DNA]</scope>
    <source>
        <strain evidence="9 10">UniB2</strain>
    </source>
</reference>
<name>A0A6H2GU52_9BACL</name>
<feature type="transmembrane region" description="Helical" evidence="8">
    <location>
        <begin position="99"/>
        <end position="117"/>
    </location>
</feature>
<feature type="transmembrane region" description="Helical" evidence="8">
    <location>
        <begin position="230"/>
        <end position="248"/>
    </location>
</feature>
<protein>
    <recommendedName>
        <fullName evidence="8">Probable membrane transporter protein</fullName>
    </recommendedName>
</protein>
<evidence type="ECO:0000256" key="6">
    <source>
        <dbReference type="ARBA" id="ARBA00022989"/>
    </source>
</evidence>
<gene>
    <name evidence="9" type="ORF">HGI30_04690</name>
</gene>
<dbReference type="Pfam" id="PF01925">
    <property type="entry name" value="TauE"/>
    <property type="match status" value="1"/>
</dbReference>
<organism evidence="9 10">
    <name type="scientific">Paenibacillus albicereus</name>
    <dbReference type="NCBI Taxonomy" id="2726185"/>
    <lineage>
        <taxon>Bacteria</taxon>
        <taxon>Bacillati</taxon>
        <taxon>Bacillota</taxon>
        <taxon>Bacilli</taxon>
        <taxon>Bacillales</taxon>
        <taxon>Paenibacillaceae</taxon>
        <taxon>Paenibacillus</taxon>
    </lineage>
</organism>
<dbReference type="KEGG" id="palr:HGI30_04690"/>
<evidence type="ECO:0000256" key="2">
    <source>
        <dbReference type="ARBA" id="ARBA00009142"/>
    </source>
</evidence>
<evidence type="ECO:0000256" key="1">
    <source>
        <dbReference type="ARBA" id="ARBA00004651"/>
    </source>
</evidence>
<dbReference type="RefSeq" id="WP_168906582.1">
    <property type="nucleotide sequence ID" value="NZ_CP051428.1"/>
</dbReference>